<name>A0A1H5YJG3_9ACTN</name>
<keyword evidence="3" id="KW-0732">Signal</keyword>
<dbReference type="EMBL" id="FNVO01000004">
    <property type="protein sequence ID" value="SEG23516.1"/>
    <property type="molecule type" value="Genomic_DNA"/>
</dbReference>
<dbReference type="InterPro" id="IPR050261">
    <property type="entry name" value="FrsA_esterase"/>
</dbReference>
<protein>
    <submittedName>
        <fullName evidence="5">X-Pro dipeptidyl-peptidase (S15 family)</fullName>
    </submittedName>
</protein>
<evidence type="ECO:0000256" key="3">
    <source>
        <dbReference type="SAM" id="SignalP"/>
    </source>
</evidence>
<dbReference type="Gene3D" id="3.40.50.1820">
    <property type="entry name" value="alpha/beta hydrolase"/>
    <property type="match status" value="2"/>
</dbReference>
<keyword evidence="2" id="KW-0378">Hydrolase</keyword>
<dbReference type="SUPFAM" id="SSF53474">
    <property type="entry name" value="alpha/beta-Hydrolases"/>
    <property type="match status" value="1"/>
</dbReference>
<dbReference type="SMART" id="SM00939">
    <property type="entry name" value="PepX_C"/>
    <property type="match status" value="1"/>
</dbReference>
<reference evidence="6" key="1">
    <citation type="submission" date="2016-10" db="EMBL/GenBank/DDBJ databases">
        <authorList>
            <person name="Varghese N."/>
            <person name="Submissions S."/>
        </authorList>
    </citation>
    <scope>NUCLEOTIDE SEQUENCE [LARGE SCALE GENOMIC DNA]</scope>
    <source>
        <strain evidence="6">DSM 43163</strain>
    </source>
</reference>
<evidence type="ECO:0000256" key="1">
    <source>
        <dbReference type="ARBA" id="ARBA00008645"/>
    </source>
</evidence>
<dbReference type="Proteomes" id="UP000236723">
    <property type="component" value="Unassembled WGS sequence"/>
</dbReference>
<feature type="chain" id="PRO_5009290602" evidence="3">
    <location>
        <begin position="28"/>
        <end position="494"/>
    </location>
</feature>
<gene>
    <name evidence="5" type="ORF">SAMN04489712_10416</name>
</gene>
<proteinExistence type="inferred from homology"/>
<dbReference type="RefSeq" id="WP_103937499.1">
    <property type="nucleotide sequence ID" value="NZ_FNVO01000004.1"/>
</dbReference>
<evidence type="ECO:0000259" key="4">
    <source>
        <dbReference type="SMART" id="SM00939"/>
    </source>
</evidence>
<keyword evidence="6" id="KW-1185">Reference proteome</keyword>
<dbReference type="InterPro" id="IPR013736">
    <property type="entry name" value="Xaa-Pro_dipept_C"/>
</dbReference>
<dbReference type="OrthoDB" id="9804819at2"/>
<organism evidence="5 6">
    <name type="scientific">Thermomonospora echinospora</name>
    <dbReference type="NCBI Taxonomy" id="1992"/>
    <lineage>
        <taxon>Bacteria</taxon>
        <taxon>Bacillati</taxon>
        <taxon>Actinomycetota</taxon>
        <taxon>Actinomycetes</taxon>
        <taxon>Streptosporangiales</taxon>
        <taxon>Thermomonosporaceae</taxon>
        <taxon>Thermomonospora</taxon>
    </lineage>
</organism>
<evidence type="ECO:0000313" key="5">
    <source>
        <dbReference type="EMBL" id="SEG23516.1"/>
    </source>
</evidence>
<feature type="domain" description="Xaa-Pro dipeptidyl-peptidase C-terminal" evidence="4">
    <location>
        <begin position="302"/>
        <end position="482"/>
    </location>
</feature>
<accession>A0A1H5YJG3</accession>
<evidence type="ECO:0000313" key="6">
    <source>
        <dbReference type="Proteomes" id="UP000236723"/>
    </source>
</evidence>
<dbReference type="GO" id="GO:0052689">
    <property type="term" value="F:carboxylic ester hydrolase activity"/>
    <property type="evidence" value="ECO:0007669"/>
    <property type="project" value="UniProtKB-ARBA"/>
</dbReference>
<feature type="signal peptide" evidence="3">
    <location>
        <begin position="1"/>
        <end position="27"/>
    </location>
</feature>
<dbReference type="GO" id="GO:0008239">
    <property type="term" value="F:dipeptidyl-peptidase activity"/>
    <property type="evidence" value="ECO:0007669"/>
    <property type="project" value="InterPro"/>
</dbReference>
<comment type="similarity">
    <text evidence="1">Belongs to the AB hydrolase superfamily.</text>
</comment>
<dbReference type="PANTHER" id="PTHR22946">
    <property type="entry name" value="DIENELACTONE HYDROLASE DOMAIN-CONTAINING PROTEIN-RELATED"/>
    <property type="match status" value="1"/>
</dbReference>
<dbReference type="InterPro" id="IPR000383">
    <property type="entry name" value="Xaa-Pro-like_dom"/>
</dbReference>
<sequence length="494" mass="52802">MPRSLVVSVAASLALAPLVLYVPAAHAADGVRTVQVRSFDGVRLVTNFFPAAGPAKGGRAPTVMLGHGFGGRGETDPDAGQVGPLRRAGYNVVTWNARGFGSGGRANLNYHRFEGRDSTALIDWIARQPEVLTDRPGDPRLGMAGGSYGGGIQLLTAGLDRRVDVIAPNVTWNSLTDSLYPSRVFKSGWASLLCLAGHTQGNRVAPQVSQGCVSGLASGTVPASTERWIDDHDLDPQVKRIRIPTLLLQGTIDTLFPLREAITNHRLLKAGGAPLKMVWYCGGHGECSTGTGPKDYIAGLTLTWFDRHLKGDRSVSTGPAFEYIDQTGTFRGGSYPLPALPSVKTTAPRARLLAVNDLAKSGTQTSATKATNGLTIRLRTFDGHSVGEPRLSFTYTGRASRTKTHVYAQLVDQTTGKVLGNQATPIPVTLDGRTRTVTHNLETIAWKLTRDSRIALQIIPNTALFDGQRALGTMTISKTSLTLPRVRPGTITAR</sequence>
<dbReference type="PANTHER" id="PTHR22946:SF9">
    <property type="entry name" value="POLYKETIDE TRANSFERASE AF380"/>
    <property type="match status" value="1"/>
</dbReference>
<dbReference type="AlphaFoldDB" id="A0A1H5YJG3"/>
<evidence type="ECO:0000256" key="2">
    <source>
        <dbReference type="ARBA" id="ARBA00022801"/>
    </source>
</evidence>
<dbReference type="Pfam" id="PF02129">
    <property type="entry name" value="Peptidase_S15"/>
    <property type="match status" value="1"/>
</dbReference>
<dbReference type="InterPro" id="IPR029058">
    <property type="entry name" value="AB_hydrolase_fold"/>
</dbReference>